<dbReference type="PANTHER" id="PTHR47991">
    <property type="entry name" value="OXOGLUTARATE/IRON-DEPENDENT DIOXYGENASE"/>
    <property type="match status" value="1"/>
</dbReference>
<organism evidence="5 6">
    <name type="scientific">Quercus suber</name>
    <name type="common">Cork oak</name>
    <dbReference type="NCBI Taxonomy" id="58331"/>
    <lineage>
        <taxon>Eukaryota</taxon>
        <taxon>Viridiplantae</taxon>
        <taxon>Streptophyta</taxon>
        <taxon>Embryophyta</taxon>
        <taxon>Tracheophyta</taxon>
        <taxon>Spermatophyta</taxon>
        <taxon>Magnoliopsida</taxon>
        <taxon>eudicotyledons</taxon>
        <taxon>Gunneridae</taxon>
        <taxon>Pentapetalae</taxon>
        <taxon>rosids</taxon>
        <taxon>fabids</taxon>
        <taxon>Fagales</taxon>
        <taxon>Fagaceae</taxon>
        <taxon>Quercus</taxon>
    </lineage>
</organism>
<evidence type="ECO:0000256" key="1">
    <source>
        <dbReference type="ARBA" id="ARBA00022723"/>
    </source>
</evidence>
<dbReference type="Proteomes" id="UP000237347">
    <property type="component" value="Unassembled WGS sequence"/>
</dbReference>
<evidence type="ECO:0000313" key="5">
    <source>
        <dbReference type="EMBL" id="KAK7848282.1"/>
    </source>
</evidence>
<dbReference type="InterPro" id="IPR044861">
    <property type="entry name" value="IPNS-like_FE2OG_OXY"/>
</dbReference>
<protein>
    <submittedName>
        <fullName evidence="5">Gibberellin 20 oxidase 1</fullName>
    </submittedName>
</protein>
<accession>A0AAW0L9D5</accession>
<dbReference type="EMBL" id="PKMF04000129">
    <property type="protein sequence ID" value="KAK7848282.1"/>
    <property type="molecule type" value="Genomic_DNA"/>
</dbReference>
<keyword evidence="3" id="KW-0408">Iron</keyword>
<reference evidence="5 6" key="1">
    <citation type="journal article" date="2018" name="Sci. Data">
        <title>The draft genome sequence of cork oak.</title>
        <authorList>
            <person name="Ramos A.M."/>
            <person name="Usie A."/>
            <person name="Barbosa P."/>
            <person name="Barros P.M."/>
            <person name="Capote T."/>
            <person name="Chaves I."/>
            <person name="Simoes F."/>
            <person name="Abreu I."/>
            <person name="Carrasquinho I."/>
            <person name="Faro C."/>
            <person name="Guimaraes J.B."/>
            <person name="Mendonca D."/>
            <person name="Nobrega F."/>
            <person name="Rodrigues L."/>
            <person name="Saibo N.J.M."/>
            <person name="Varela M.C."/>
            <person name="Egas C."/>
            <person name="Matos J."/>
            <person name="Miguel C.M."/>
            <person name="Oliveira M.M."/>
            <person name="Ricardo C.P."/>
            <person name="Goncalves S."/>
        </authorList>
    </citation>
    <scope>NUCLEOTIDE SEQUENCE [LARGE SCALE GENOMIC DNA]</scope>
    <source>
        <strain evidence="6">cv. HL8</strain>
    </source>
</reference>
<dbReference type="GO" id="GO:0031418">
    <property type="term" value="F:L-ascorbic acid binding"/>
    <property type="evidence" value="ECO:0007669"/>
    <property type="project" value="UniProtKB-KW"/>
</dbReference>
<dbReference type="GO" id="GO:0046872">
    <property type="term" value="F:metal ion binding"/>
    <property type="evidence" value="ECO:0007669"/>
    <property type="project" value="UniProtKB-KW"/>
</dbReference>
<dbReference type="Gene3D" id="2.60.120.330">
    <property type="entry name" value="B-lactam Antibiotic, Isopenicillin N Synthase, Chain"/>
    <property type="match status" value="1"/>
</dbReference>
<evidence type="ECO:0000256" key="3">
    <source>
        <dbReference type="ARBA" id="ARBA00023004"/>
    </source>
</evidence>
<dbReference type="Pfam" id="PF03171">
    <property type="entry name" value="2OG-FeII_Oxy"/>
    <property type="match status" value="1"/>
</dbReference>
<keyword evidence="2" id="KW-0847">Vitamin C</keyword>
<dbReference type="InterPro" id="IPR027443">
    <property type="entry name" value="IPNS-like_sf"/>
</dbReference>
<sequence length="94" mass="10202">MRLNYYPPCQKPDLSLGTRPNCDPASLTILHQDRQDQVGGLQLVPSLGEVPDGVEVDMFGVAHDADAPPCPSIPLQCKYSLYAASASLRSLYDL</sequence>
<dbReference type="InterPro" id="IPR050295">
    <property type="entry name" value="Plant_2OG-oxidoreductases"/>
</dbReference>
<gene>
    <name evidence="5" type="primary">GA20OX1_2</name>
    <name evidence="5" type="ORF">CFP56_005188</name>
</gene>
<comment type="caution">
    <text evidence="5">The sequence shown here is derived from an EMBL/GenBank/DDBJ whole genome shotgun (WGS) entry which is preliminary data.</text>
</comment>
<dbReference type="SUPFAM" id="SSF51197">
    <property type="entry name" value="Clavaminate synthase-like"/>
    <property type="match status" value="1"/>
</dbReference>
<keyword evidence="1" id="KW-0479">Metal-binding</keyword>
<feature type="domain" description="Isopenicillin N synthase-like Fe(2+) 2OG dioxygenase" evidence="4">
    <location>
        <begin position="1"/>
        <end position="45"/>
    </location>
</feature>
<proteinExistence type="predicted"/>
<evidence type="ECO:0000313" key="6">
    <source>
        <dbReference type="Proteomes" id="UP000237347"/>
    </source>
</evidence>
<name>A0AAW0L9D5_QUESU</name>
<evidence type="ECO:0000259" key="4">
    <source>
        <dbReference type="Pfam" id="PF03171"/>
    </source>
</evidence>
<keyword evidence="6" id="KW-1185">Reference proteome</keyword>
<evidence type="ECO:0000256" key="2">
    <source>
        <dbReference type="ARBA" id="ARBA00022896"/>
    </source>
</evidence>
<dbReference type="AlphaFoldDB" id="A0AAW0L9D5"/>